<evidence type="ECO:0008006" key="12">
    <source>
        <dbReference type="Google" id="ProtNLM"/>
    </source>
</evidence>
<sequence length="136" mass="14869">VFFEAILIIYFSYLLGSVPSGVIFARLFSLGELNKIGSGNTGATNVLRTGNYWAAGLTLIIDFFKAYIAISICSIINADLIILSATIILLGHIFPVWIENLKGGKGYASFLGILFASNIILTFIICIIWLIIFLKT</sequence>
<evidence type="ECO:0000256" key="9">
    <source>
        <dbReference type="ARBA" id="ARBA00023264"/>
    </source>
</evidence>
<keyword evidence="8" id="KW-0594">Phospholipid biosynthesis</keyword>
<dbReference type="Pfam" id="PF02660">
    <property type="entry name" value="G3P_acyltransf"/>
    <property type="match status" value="1"/>
</dbReference>
<feature type="non-terminal residue" evidence="11">
    <location>
        <position position="1"/>
    </location>
</feature>
<keyword evidence="3" id="KW-0808">Transferase</keyword>
<dbReference type="InterPro" id="IPR003811">
    <property type="entry name" value="G3P_acylTferase_PlsY"/>
</dbReference>
<accession>A0A382G4K4</accession>
<dbReference type="GO" id="GO:0008654">
    <property type="term" value="P:phospholipid biosynthetic process"/>
    <property type="evidence" value="ECO:0007669"/>
    <property type="project" value="UniProtKB-KW"/>
</dbReference>
<dbReference type="AlphaFoldDB" id="A0A382G4K4"/>
<keyword evidence="6" id="KW-0443">Lipid metabolism</keyword>
<dbReference type="PANTHER" id="PTHR30309">
    <property type="entry name" value="INNER MEMBRANE PROTEIN YGIH"/>
    <property type="match status" value="1"/>
</dbReference>
<evidence type="ECO:0000256" key="6">
    <source>
        <dbReference type="ARBA" id="ARBA00023098"/>
    </source>
</evidence>
<dbReference type="PANTHER" id="PTHR30309:SF0">
    <property type="entry name" value="GLYCEROL-3-PHOSPHATE ACYLTRANSFERASE-RELATED"/>
    <property type="match status" value="1"/>
</dbReference>
<evidence type="ECO:0000256" key="10">
    <source>
        <dbReference type="SAM" id="Phobius"/>
    </source>
</evidence>
<keyword evidence="1" id="KW-1003">Cell membrane</keyword>
<keyword evidence="9" id="KW-1208">Phospholipid metabolism</keyword>
<reference evidence="11" key="1">
    <citation type="submission" date="2018-05" db="EMBL/GenBank/DDBJ databases">
        <authorList>
            <person name="Lanie J.A."/>
            <person name="Ng W.-L."/>
            <person name="Kazmierczak K.M."/>
            <person name="Andrzejewski T.M."/>
            <person name="Davidsen T.M."/>
            <person name="Wayne K.J."/>
            <person name="Tettelin H."/>
            <person name="Glass J.I."/>
            <person name="Rusch D."/>
            <person name="Podicherti R."/>
            <person name="Tsui H.-C.T."/>
            <person name="Winkler M.E."/>
        </authorList>
    </citation>
    <scope>NUCLEOTIDE SEQUENCE</scope>
</reference>
<evidence type="ECO:0000313" key="11">
    <source>
        <dbReference type="EMBL" id="SVB69534.1"/>
    </source>
</evidence>
<name>A0A382G4K4_9ZZZZ</name>
<evidence type="ECO:0000256" key="7">
    <source>
        <dbReference type="ARBA" id="ARBA00023136"/>
    </source>
</evidence>
<dbReference type="GO" id="GO:0005886">
    <property type="term" value="C:plasma membrane"/>
    <property type="evidence" value="ECO:0007669"/>
    <property type="project" value="InterPro"/>
</dbReference>
<dbReference type="GO" id="GO:0043772">
    <property type="term" value="F:acyl-phosphate glycerol-3-phosphate acyltransferase activity"/>
    <property type="evidence" value="ECO:0007669"/>
    <property type="project" value="InterPro"/>
</dbReference>
<feature type="transmembrane region" description="Helical" evidence="10">
    <location>
        <begin position="7"/>
        <end position="30"/>
    </location>
</feature>
<keyword evidence="2" id="KW-0444">Lipid biosynthesis</keyword>
<proteinExistence type="predicted"/>
<feature type="transmembrane region" description="Helical" evidence="10">
    <location>
        <begin position="50"/>
        <end position="68"/>
    </location>
</feature>
<protein>
    <recommendedName>
        <fullName evidence="12">Acyl-phosphate glycerol 3-phosphate acyltransferase</fullName>
    </recommendedName>
</protein>
<dbReference type="EMBL" id="UINC01053247">
    <property type="protein sequence ID" value="SVB69534.1"/>
    <property type="molecule type" value="Genomic_DNA"/>
</dbReference>
<evidence type="ECO:0000256" key="5">
    <source>
        <dbReference type="ARBA" id="ARBA00022989"/>
    </source>
</evidence>
<evidence type="ECO:0000256" key="2">
    <source>
        <dbReference type="ARBA" id="ARBA00022516"/>
    </source>
</evidence>
<gene>
    <name evidence="11" type="ORF">METZ01_LOCUS222388</name>
</gene>
<keyword evidence="5 10" id="KW-1133">Transmembrane helix</keyword>
<evidence type="ECO:0000256" key="1">
    <source>
        <dbReference type="ARBA" id="ARBA00022475"/>
    </source>
</evidence>
<dbReference type="SMART" id="SM01207">
    <property type="entry name" value="G3P_acyltransf"/>
    <property type="match status" value="1"/>
</dbReference>
<feature type="transmembrane region" description="Helical" evidence="10">
    <location>
        <begin position="110"/>
        <end position="134"/>
    </location>
</feature>
<feature type="non-terminal residue" evidence="11">
    <location>
        <position position="136"/>
    </location>
</feature>
<keyword evidence="7 10" id="KW-0472">Membrane</keyword>
<evidence type="ECO:0000256" key="8">
    <source>
        <dbReference type="ARBA" id="ARBA00023209"/>
    </source>
</evidence>
<evidence type="ECO:0000256" key="3">
    <source>
        <dbReference type="ARBA" id="ARBA00022679"/>
    </source>
</evidence>
<keyword evidence="4 10" id="KW-0812">Transmembrane</keyword>
<evidence type="ECO:0000256" key="4">
    <source>
        <dbReference type="ARBA" id="ARBA00022692"/>
    </source>
</evidence>
<feature type="transmembrane region" description="Helical" evidence="10">
    <location>
        <begin position="80"/>
        <end position="98"/>
    </location>
</feature>
<organism evidence="11">
    <name type="scientific">marine metagenome</name>
    <dbReference type="NCBI Taxonomy" id="408172"/>
    <lineage>
        <taxon>unclassified sequences</taxon>
        <taxon>metagenomes</taxon>
        <taxon>ecological metagenomes</taxon>
    </lineage>
</organism>